<gene>
    <name evidence="16" type="ORF">DVR09_06840</name>
</gene>
<evidence type="ECO:0000256" key="13">
    <source>
        <dbReference type="SAM" id="MobiDB-lite"/>
    </source>
</evidence>
<dbReference type="EMBL" id="CP031357">
    <property type="protein sequence ID" value="AXK42092.1"/>
    <property type="molecule type" value="Genomic_DNA"/>
</dbReference>
<evidence type="ECO:0000313" key="17">
    <source>
        <dbReference type="Proteomes" id="UP000254508"/>
    </source>
</evidence>
<organism evidence="16 17">
    <name type="scientific">Erythrobacter aureus</name>
    <dbReference type="NCBI Taxonomy" id="2182384"/>
    <lineage>
        <taxon>Bacteria</taxon>
        <taxon>Pseudomonadati</taxon>
        <taxon>Pseudomonadota</taxon>
        <taxon>Alphaproteobacteria</taxon>
        <taxon>Sphingomonadales</taxon>
        <taxon>Erythrobacteraceae</taxon>
        <taxon>Erythrobacter/Porphyrobacter group</taxon>
        <taxon>Erythrobacter</taxon>
    </lineage>
</organism>
<evidence type="ECO:0000256" key="6">
    <source>
        <dbReference type="ARBA" id="ARBA00023004"/>
    </source>
</evidence>
<proteinExistence type="inferred from homology"/>
<feature type="region of interest" description="Disordered" evidence="13">
    <location>
        <begin position="51"/>
        <end position="78"/>
    </location>
</feature>
<keyword evidence="8 12" id="KW-0798">TonB box</keyword>
<sequence>MAQRPRAFKLLAQLRRRSPDKWRAGHALSHDCNKRNDSVVHRAPKRLFCDQSAIGPHGTDSHTPPNARQTNACSSRNPPFHDHSLYRYPLSRTSTLAFATLAAQPALAQDADVTGAQETAAGQLNTIIVTANRREENLQDVAVSAATLDADTVKTIFDAGAEVTALAARVPGLFVESSNGRAAPRFYIRGLGNTDFDLAASQPVSVVMDEIVLENVTLKAFPIFDVERIEVLRGPQGTLFGRNTPAGIVKIDTARPGDEFAARFSASYGSFNSLSLDGGVTVPIAPGVASLRVSGLYQHRDDWIDNGFTGQDDVLGGYDELAGRAQLLITPDSRLSMLGTVAFRDLDGTSTPFRANILGPGDNDLNDNYDRDTVFYDAGGGNVAEYNALIASFRLDYEADFATLTSITAYAESDGSSRGDIDGGWIRRDANGDVIETGPGFIPFESDTQDSIDLDQFTHEVRLASNPGGMIDWQVGMFVFQSDFDVTTVGFGFPPSVTVRHTNDAWATFGQLSVQASNAVKLTGGVRWTDDKKQFRVVSPSFISGPGAQYRIVEDDRLSWDLSAFVDVGDDASVYARIANGFRAPTIQGRDVAFGSPPSVATSEKIMSYEAGFKSEFAGRTIRLNGAVYYYTIEDPQFSAVGGAGNLVQLVNAEKGRGLGFELDSAFQITPDFLITAGLSWNDTKIQDDALAVGICAQCTVTDPTVVLSGNTRALVDGNPFPNAPEWIADVTARYAFPVGDTGEVFFFTDWAYQGKTNFFLYESEEFNANNQIEGGLRIGYARTDGLFEVAAFVRNITDADNVKGGIDFNNNTAFVNDPRVFGISARVNY</sequence>
<keyword evidence="2 11" id="KW-0813">Transport</keyword>
<dbReference type="SUPFAM" id="SSF56935">
    <property type="entry name" value="Porins"/>
    <property type="match status" value="1"/>
</dbReference>
<name>A0A345YDU0_9SPHN</name>
<dbReference type="OrthoDB" id="127311at2"/>
<keyword evidence="16" id="KW-0675">Receptor</keyword>
<dbReference type="Pfam" id="PF00593">
    <property type="entry name" value="TonB_dep_Rec_b-barrel"/>
    <property type="match status" value="1"/>
</dbReference>
<dbReference type="PROSITE" id="PS52016">
    <property type="entry name" value="TONB_DEPENDENT_REC_3"/>
    <property type="match status" value="1"/>
</dbReference>
<evidence type="ECO:0000256" key="7">
    <source>
        <dbReference type="ARBA" id="ARBA00023065"/>
    </source>
</evidence>
<dbReference type="AlphaFoldDB" id="A0A345YDU0"/>
<dbReference type="Proteomes" id="UP000254508">
    <property type="component" value="Chromosome"/>
</dbReference>
<keyword evidence="3 11" id="KW-1134">Transmembrane beta strand</keyword>
<keyword evidence="10 11" id="KW-0998">Cell outer membrane</keyword>
<dbReference type="InterPro" id="IPR000531">
    <property type="entry name" value="Beta-barrel_TonB"/>
</dbReference>
<evidence type="ECO:0000256" key="2">
    <source>
        <dbReference type="ARBA" id="ARBA00022448"/>
    </source>
</evidence>
<dbReference type="InterPro" id="IPR036942">
    <property type="entry name" value="Beta-barrel_TonB_sf"/>
</dbReference>
<dbReference type="GO" id="GO:0009279">
    <property type="term" value="C:cell outer membrane"/>
    <property type="evidence" value="ECO:0007669"/>
    <property type="project" value="UniProtKB-SubCell"/>
</dbReference>
<evidence type="ECO:0000256" key="12">
    <source>
        <dbReference type="RuleBase" id="RU003357"/>
    </source>
</evidence>
<evidence type="ECO:0000259" key="15">
    <source>
        <dbReference type="Pfam" id="PF07715"/>
    </source>
</evidence>
<keyword evidence="17" id="KW-1185">Reference proteome</keyword>
<feature type="compositionally biased region" description="Polar residues" evidence="13">
    <location>
        <begin position="61"/>
        <end position="77"/>
    </location>
</feature>
<evidence type="ECO:0000256" key="11">
    <source>
        <dbReference type="PROSITE-ProRule" id="PRU01360"/>
    </source>
</evidence>
<keyword evidence="5 11" id="KW-0812">Transmembrane</keyword>
<keyword evidence="9 11" id="KW-0472">Membrane</keyword>
<evidence type="ECO:0000256" key="5">
    <source>
        <dbReference type="ARBA" id="ARBA00022692"/>
    </source>
</evidence>
<evidence type="ECO:0000256" key="3">
    <source>
        <dbReference type="ARBA" id="ARBA00022452"/>
    </source>
</evidence>
<dbReference type="KEGG" id="err:DVR09_06840"/>
<dbReference type="InterPro" id="IPR012910">
    <property type="entry name" value="Plug_dom"/>
</dbReference>
<protein>
    <submittedName>
        <fullName evidence="16">TonB-dependent receptor</fullName>
    </submittedName>
</protein>
<evidence type="ECO:0000256" key="8">
    <source>
        <dbReference type="ARBA" id="ARBA00023077"/>
    </source>
</evidence>
<dbReference type="GO" id="GO:0006826">
    <property type="term" value="P:iron ion transport"/>
    <property type="evidence" value="ECO:0007669"/>
    <property type="project" value="UniProtKB-KW"/>
</dbReference>
<keyword evidence="4" id="KW-0410">Iron transport</keyword>
<keyword evidence="7" id="KW-0406">Ion transport</keyword>
<evidence type="ECO:0000313" key="16">
    <source>
        <dbReference type="EMBL" id="AXK42092.1"/>
    </source>
</evidence>
<feature type="domain" description="TonB-dependent receptor-like beta-barrel" evidence="14">
    <location>
        <begin position="350"/>
        <end position="765"/>
    </location>
</feature>
<evidence type="ECO:0000256" key="1">
    <source>
        <dbReference type="ARBA" id="ARBA00004571"/>
    </source>
</evidence>
<reference evidence="17" key="1">
    <citation type="submission" date="2018-07" db="EMBL/GenBank/DDBJ databases">
        <title>Genome sequence of Erythrobacter strain YH-07, an antagonistic bacterium isolated from Yellow Sea.</title>
        <authorList>
            <person name="Tang T."/>
            <person name="Liu Q."/>
            <person name="Sun X."/>
        </authorList>
    </citation>
    <scope>NUCLEOTIDE SEQUENCE [LARGE SCALE GENOMIC DNA]</scope>
    <source>
        <strain evidence="17">YH-07</strain>
    </source>
</reference>
<dbReference type="Pfam" id="PF07715">
    <property type="entry name" value="Plug"/>
    <property type="match status" value="1"/>
</dbReference>
<evidence type="ECO:0000256" key="9">
    <source>
        <dbReference type="ARBA" id="ARBA00023136"/>
    </source>
</evidence>
<accession>A0A345YDU0</accession>
<evidence type="ECO:0000259" key="14">
    <source>
        <dbReference type="Pfam" id="PF00593"/>
    </source>
</evidence>
<evidence type="ECO:0000256" key="10">
    <source>
        <dbReference type="ARBA" id="ARBA00023237"/>
    </source>
</evidence>
<keyword evidence="6" id="KW-0408">Iron</keyword>
<evidence type="ECO:0000256" key="4">
    <source>
        <dbReference type="ARBA" id="ARBA00022496"/>
    </source>
</evidence>
<comment type="subcellular location">
    <subcellularLocation>
        <location evidence="1 11">Cell outer membrane</location>
        <topology evidence="1 11">Multi-pass membrane protein</topology>
    </subcellularLocation>
</comment>
<comment type="similarity">
    <text evidence="11 12">Belongs to the TonB-dependent receptor family.</text>
</comment>
<dbReference type="InterPro" id="IPR039426">
    <property type="entry name" value="TonB-dep_rcpt-like"/>
</dbReference>
<dbReference type="PANTHER" id="PTHR32552:SF81">
    <property type="entry name" value="TONB-DEPENDENT OUTER MEMBRANE RECEPTOR"/>
    <property type="match status" value="1"/>
</dbReference>
<dbReference type="PANTHER" id="PTHR32552">
    <property type="entry name" value="FERRICHROME IRON RECEPTOR-RELATED"/>
    <property type="match status" value="1"/>
</dbReference>
<feature type="domain" description="TonB-dependent receptor plug" evidence="15">
    <location>
        <begin position="138"/>
        <end position="248"/>
    </location>
</feature>
<dbReference type="Gene3D" id="2.40.170.20">
    <property type="entry name" value="TonB-dependent receptor, beta-barrel domain"/>
    <property type="match status" value="1"/>
</dbReference>